<sequence length="309" mass="34043">MPELPDAHQEAFARHLADLWPSVEAAPRLHGFPISRHPAWKQWRALTGQEANSWWCTSLEQAQRHYSWTQRESGEPFEVLAAGLRAALDEGDEAGARHFCLAIFTWGGVAKKPDDGSRLWVERQFANATLCRQMLAAVALLQPGSMASLACFDGADLLMNAAMTKVYAAASPASLIIYDGRVGAALGLLARRLLAAQGTIGVPASLAFRWGAAQTRPYDSRNPSQAGYAFQSLYQQSRRAERHPDRLWAELVRGSSTMLLRARELLTGRGIRTSLGDFEQALFMLGFNVRYPLHDEPRAGAQRLPATCA</sequence>
<gene>
    <name evidence="1" type="ORF">SAMN05216287_1789</name>
</gene>
<dbReference type="RefSeq" id="WP_090226748.1">
    <property type="nucleotide sequence ID" value="NZ_FNNU01000002.1"/>
</dbReference>
<dbReference type="AlphaFoldDB" id="A0A1H2X699"/>
<reference evidence="2" key="1">
    <citation type="submission" date="2016-10" db="EMBL/GenBank/DDBJ databases">
        <authorList>
            <person name="Varghese N."/>
            <person name="Submissions S."/>
        </authorList>
    </citation>
    <scope>NUCLEOTIDE SEQUENCE [LARGE SCALE GENOMIC DNA]</scope>
    <source>
        <strain evidence="2">NRRL B-59562</strain>
    </source>
</reference>
<evidence type="ECO:0000313" key="2">
    <source>
        <dbReference type="Proteomes" id="UP000243778"/>
    </source>
</evidence>
<dbReference type="OrthoDB" id="1779474at2"/>
<dbReference type="STRING" id="1007099.SAMN05216287_1789"/>
<dbReference type="Proteomes" id="UP000243778">
    <property type="component" value="Unassembled WGS sequence"/>
</dbReference>
<proteinExistence type="predicted"/>
<name>A0A1H2X699_9PSED</name>
<dbReference type="EMBL" id="FNNU01000002">
    <property type="protein sequence ID" value="SDW88307.1"/>
    <property type="molecule type" value="Genomic_DNA"/>
</dbReference>
<evidence type="ECO:0000313" key="1">
    <source>
        <dbReference type="EMBL" id="SDW88307.1"/>
    </source>
</evidence>
<accession>A0A1H2X699</accession>
<organism evidence="1 2">
    <name type="scientific">Pseudomonas kuykendallii</name>
    <dbReference type="NCBI Taxonomy" id="1007099"/>
    <lineage>
        <taxon>Bacteria</taxon>
        <taxon>Pseudomonadati</taxon>
        <taxon>Pseudomonadota</taxon>
        <taxon>Gammaproteobacteria</taxon>
        <taxon>Pseudomonadales</taxon>
        <taxon>Pseudomonadaceae</taxon>
        <taxon>Pseudomonas</taxon>
    </lineage>
</organism>
<protein>
    <submittedName>
        <fullName evidence="1">Uncharacterized protein</fullName>
    </submittedName>
</protein>
<keyword evidence="2" id="KW-1185">Reference proteome</keyword>